<name>A0AA35TN13_GEOBA</name>
<organism evidence="2 3">
    <name type="scientific">Geodia barretti</name>
    <name type="common">Barrett's horny sponge</name>
    <dbReference type="NCBI Taxonomy" id="519541"/>
    <lineage>
        <taxon>Eukaryota</taxon>
        <taxon>Metazoa</taxon>
        <taxon>Porifera</taxon>
        <taxon>Demospongiae</taxon>
        <taxon>Heteroscleromorpha</taxon>
        <taxon>Tetractinellida</taxon>
        <taxon>Astrophorina</taxon>
        <taxon>Geodiidae</taxon>
        <taxon>Geodia</taxon>
    </lineage>
</organism>
<evidence type="ECO:0000256" key="1">
    <source>
        <dbReference type="SAM" id="Phobius"/>
    </source>
</evidence>
<protein>
    <submittedName>
        <fullName evidence="2">Uncharacterized protein</fullName>
    </submittedName>
</protein>
<accession>A0AA35TN13</accession>
<keyword evidence="1" id="KW-0812">Transmembrane</keyword>
<dbReference type="Proteomes" id="UP001174909">
    <property type="component" value="Unassembled WGS sequence"/>
</dbReference>
<comment type="caution">
    <text evidence="2">The sequence shown here is derived from an EMBL/GenBank/DDBJ whole genome shotgun (WGS) entry which is preliminary data.</text>
</comment>
<keyword evidence="1" id="KW-0472">Membrane</keyword>
<reference evidence="2" key="1">
    <citation type="submission" date="2023-03" db="EMBL/GenBank/DDBJ databases">
        <authorList>
            <person name="Steffen K."/>
            <person name="Cardenas P."/>
        </authorList>
    </citation>
    <scope>NUCLEOTIDE SEQUENCE</scope>
</reference>
<keyword evidence="1" id="KW-1133">Transmembrane helix</keyword>
<gene>
    <name evidence="2" type="ORF">GBAR_LOCUS27473</name>
</gene>
<evidence type="ECO:0000313" key="3">
    <source>
        <dbReference type="Proteomes" id="UP001174909"/>
    </source>
</evidence>
<sequence>THEKNYLCIKRPCGTEKVVVSKLKRVSNGAGIGRGGKASVLKSLTMRLLYVVALAVSCSLCPVWTHLPRHVLEAFDFIFVVDSSLSLADHYKDSVVPFVADVANHFVILISG</sequence>
<feature type="transmembrane region" description="Helical" evidence="1">
    <location>
        <begin position="48"/>
        <end position="67"/>
    </location>
</feature>
<feature type="non-terminal residue" evidence="2">
    <location>
        <position position="112"/>
    </location>
</feature>
<evidence type="ECO:0000313" key="2">
    <source>
        <dbReference type="EMBL" id="CAI8049911.1"/>
    </source>
</evidence>
<dbReference type="AlphaFoldDB" id="A0AA35TN13"/>
<proteinExistence type="predicted"/>
<keyword evidence="3" id="KW-1185">Reference proteome</keyword>
<dbReference type="EMBL" id="CASHTH010003823">
    <property type="protein sequence ID" value="CAI8049911.1"/>
    <property type="molecule type" value="Genomic_DNA"/>
</dbReference>